<evidence type="ECO:0000313" key="2">
    <source>
        <dbReference type="Proteomes" id="UP001152592"/>
    </source>
</evidence>
<dbReference type="Proteomes" id="UP001152592">
    <property type="component" value="Unassembled WGS sequence"/>
</dbReference>
<dbReference type="EMBL" id="CAJVPD010000012">
    <property type="protein sequence ID" value="CAG8233035.1"/>
    <property type="molecule type" value="Genomic_DNA"/>
</dbReference>
<proteinExistence type="predicted"/>
<gene>
    <name evidence="1" type="ORF">PSALAMII_LOCUS319</name>
</gene>
<comment type="caution">
    <text evidence="1">The sequence shown here is derived from an EMBL/GenBank/DDBJ whole genome shotgun (WGS) entry which is preliminary data.</text>
</comment>
<accession>A0A9W4I7N7</accession>
<evidence type="ECO:0000313" key="1">
    <source>
        <dbReference type="EMBL" id="CAG8233035.1"/>
    </source>
</evidence>
<reference evidence="1" key="1">
    <citation type="submission" date="2021-07" db="EMBL/GenBank/DDBJ databases">
        <authorList>
            <person name="Branca A.L. A."/>
        </authorList>
    </citation>
    <scope>NUCLEOTIDE SEQUENCE</scope>
</reference>
<protein>
    <submittedName>
        <fullName evidence="1">Uncharacterized protein</fullName>
    </submittedName>
</protein>
<dbReference type="AlphaFoldDB" id="A0A9W4I7N7"/>
<dbReference type="OrthoDB" id="4227028at2759"/>
<organism evidence="1 2">
    <name type="scientific">Penicillium salamii</name>
    <dbReference type="NCBI Taxonomy" id="1612424"/>
    <lineage>
        <taxon>Eukaryota</taxon>
        <taxon>Fungi</taxon>
        <taxon>Dikarya</taxon>
        <taxon>Ascomycota</taxon>
        <taxon>Pezizomycotina</taxon>
        <taxon>Eurotiomycetes</taxon>
        <taxon>Eurotiomycetidae</taxon>
        <taxon>Eurotiales</taxon>
        <taxon>Aspergillaceae</taxon>
        <taxon>Penicillium</taxon>
    </lineage>
</organism>
<sequence>MALMSDLLSAGAHLQAPMPSDEYDRRIRELVDYLKRLSSTKTLDPSAYDESFLDNFDPSKDSITYLFVLGMQIQSAQERSGTTCPADIRPAGKLWARAAQFLTGFDRIQVRYTGREWRQLVEIVAQASLVASKASPLWSAMVLFNYLLCCSHFWVLN</sequence>
<name>A0A9W4I7N7_9EURO</name>